<protein>
    <submittedName>
        <fullName evidence="3">Helix-turn-helix transcriptional regulator</fullName>
    </submittedName>
</protein>
<dbReference type="SUPFAM" id="SSF47413">
    <property type="entry name" value="lambda repressor-like DNA-binding domains"/>
    <property type="match status" value="1"/>
</dbReference>
<dbReference type="InterPro" id="IPR010982">
    <property type="entry name" value="Lambda_DNA-bd_dom_sf"/>
</dbReference>
<feature type="domain" description="HTH cro/C1-type" evidence="2">
    <location>
        <begin position="7"/>
        <end position="61"/>
    </location>
</feature>
<reference evidence="3 4" key="1">
    <citation type="submission" date="2019-08" db="EMBL/GenBank/DDBJ databases">
        <title>In-depth cultivation of the pig gut microbiome towards novel bacterial diversity and tailored functional studies.</title>
        <authorList>
            <person name="Wylensek D."/>
            <person name="Hitch T.C.A."/>
            <person name="Clavel T."/>
        </authorList>
    </citation>
    <scope>NUCLEOTIDE SEQUENCE [LARGE SCALE GENOMIC DNA]</scope>
    <source>
        <strain evidence="3 4">BL-389-WT-3D</strain>
    </source>
</reference>
<evidence type="ECO:0000313" key="4">
    <source>
        <dbReference type="Proteomes" id="UP000462363"/>
    </source>
</evidence>
<organism evidence="3 4">
    <name type="scientific">Clostridium scindens (strain JCM 10418 / VPI 12708)</name>
    <dbReference type="NCBI Taxonomy" id="29347"/>
    <lineage>
        <taxon>Bacteria</taxon>
        <taxon>Bacillati</taxon>
        <taxon>Bacillota</taxon>
        <taxon>Clostridia</taxon>
        <taxon>Lachnospirales</taxon>
        <taxon>Lachnospiraceae</taxon>
    </lineage>
</organism>
<dbReference type="Gene3D" id="1.10.260.40">
    <property type="entry name" value="lambda repressor-like DNA-binding domains"/>
    <property type="match status" value="1"/>
</dbReference>
<evidence type="ECO:0000259" key="2">
    <source>
        <dbReference type="PROSITE" id="PS50943"/>
    </source>
</evidence>
<dbReference type="PANTHER" id="PTHR46558:SF11">
    <property type="entry name" value="HTH-TYPE TRANSCRIPTIONAL REGULATOR XRE"/>
    <property type="match status" value="1"/>
</dbReference>
<evidence type="ECO:0000313" key="3">
    <source>
        <dbReference type="EMBL" id="MSS39025.1"/>
    </source>
</evidence>
<dbReference type="SMART" id="SM00530">
    <property type="entry name" value="HTH_XRE"/>
    <property type="match status" value="1"/>
</dbReference>
<dbReference type="Pfam" id="PF01381">
    <property type="entry name" value="HTH_3"/>
    <property type="match status" value="1"/>
</dbReference>
<dbReference type="PANTHER" id="PTHR46558">
    <property type="entry name" value="TRACRIPTIONAL REGULATORY PROTEIN-RELATED-RELATED"/>
    <property type="match status" value="1"/>
</dbReference>
<gene>
    <name evidence="3" type="ORF">FYJ37_01340</name>
</gene>
<proteinExistence type="predicted"/>
<dbReference type="AlphaFoldDB" id="A0A844F9J9"/>
<dbReference type="EMBL" id="VUMB01000002">
    <property type="protein sequence ID" value="MSS39025.1"/>
    <property type="molecule type" value="Genomic_DNA"/>
</dbReference>
<keyword evidence="1" id="KW-0238">DNA-binding</keyword>
<dbReference type="InterPro" id="IPR001387">
    <property type="entry name" value="Cro/C1-type_HTH"/>
</dbReference>
<sequence>MKINEMIRTRRKEMNLTQEQVASRLGVSAPAVHKWETGNSYPDITLLPALARLLGTDLNTLLSFQEDLSRQEVDQFCADLCQMIEAKGFAAGFEAAMDRTAQYPNSDALAYLAAATLEGCLYLLSAEDAGPYQKRIEALYERASHGDDATIRGLARSMIISKSMARGEYERAQELLDEDKEISKSLFHHVFLQSNLYLQQDRLEEASELLERELLGSAGNIQSTLLMMLDIALKEQDMHAASYIAQVSEQTAHLYDLWSYNSYVAGFQLAVSARDESETLRYLQKLLEASQTSWDISASPLYRHLPENGGAFLKDHFPAGLANSMKTDECLTFLHDNPKFWELVKKYAND</sequence>
<dbReference type="GO" id="GO:0003677">
    <property type="term" value="F:DNA binding"/>
    <property type="evidence" value="ECO:0007669"/>
    <property type="project" value="UniProtKB-KW"/>
</dbReference>
<dbReference type="CDD" id="cd00093">
    <property type="entry name" value="HTH_XRE"/>
    <property type="match status" value="1"/>
</dbReference>
<evidence type="ECO:0000256" key="1">
    <source>
        <dbReference type="ARBA" id="ARBA00023125"/>
    </source>
</evidence>
<dbReference type="Proteomes" id="UP000462363">
    <property type="component" value="Unassembled WGS sequence"/>
</dbReference>
<comment type="caution">
    <text evidence="3">The sequence shown here is derived from an EMBL/GenBank/DDBJ whole genome shotgun (WGS) entry which is preliminary data.</text>
</comment>
<dbReference type="PROSITE" id="PS50943">
    <property type="entry name" value="HTH_CROC1"/>
    <property type="match status" value="1"/>
</dbReference>
<accession>A0A844F9J9</accession>
<name>A0A844F9J9_CLOSV</name>
<dbReference type="RefSeq" id="WP_154322754.1">
    <property type="nucleotide sequence ID" value="NZ_CP045695.1"/>
</dbReference>